<evidence type="ECO:0000313" key="3">
    <source>
        <dbReference type="Proteomes" id="UP000615446"/>
    </source>
</evidence>
<evidence type="ECO:0000256" key="1">
    <source>
        <dbReference type="SAM" id="MobiDB-lite"/>
    </source>
</evidence>
<protein>
    <submittedName>
        <fullName evidence="2">Uncharacterized protein</fullName>
    </submittedName>
</protein>
<dbReference type="Proteomes" id="UP000615446">
    <property type="component" value="Unassembled WGS sequence"/>
</dbReference>
<accession>A0A8H3LJF9</accession>
<reference evidence="2" key="1">
    <citation type="submission" date="2019-10" db="EMBL/GenBank/DDBJ databases">
        <title>Conservation and host-specific expression of non-tandemly repeated heterogenous ribosome RNA gene in arbuscular mycorrhizal fungi.</title>
        <authorList>
            <person name="Maeda T."/>
            <person name="Kobayashi Y."/>
            <person name="Nakagawa T."/>
            <person name="Ezawa T."/>
            <person name="Yamaguchi K."/>
            <person name="Bino T."/>
            <person name="Nishimoto Y."/>
            <person name="Shigenobu S."/>
            <person name="Kawaguchi M."/>
        </authorList>
    </citation>
    <scope>NUCLEOTIDE SEQUENCE</scope>
    <source>
        <strain evidence="2">HR1</strain>
    </source>
</reference>
<feature type="region of interest" description="Disordered" evidence="1">
    <location>
        <begin position="782"/>
        <end position="803"/>
    </location>
</feature>
<dbReference type="EMBL" id="BLAL01000169">
    <property type="protein sequence ID" value="GES87686.1"/>
    <property type="molecule type" value="Genomic_DNA"/>
</dbReference>
<name>A0A8H3LJF9_9GLOM</name>
<comment type="caution">
    <text evidence="2">The sequence shown here is derived from an EMBL/GenBank/DDBJ whole genome shotgun (WGS) entry which is preliminary data.</text>
</comment>
<evidence type="ECO:0000313" key="2">
    <source>
        <dbReference type="EMBL" id="GES87686.1"/>
    </source>
</evidence>
<gene>
    <name evidence="2" type="ORF">RCL2_001467500</name>
</gene>
<dbReference type="AlphaFoldDB" id="A0A8H3LJF9"/>
<sequence>MTNVIKSPLGGGFEGTYEEHIKYIGMRFIMNDETPSEWRNRIWDRLMYFRNKKYYTFGEKDCFYARKASSHLVDGQKIYPFCGMAICYSCNELIYLRIEHLSVGVRCVYNALEGKFITEKFRDISFNGTHWGMYQHWATACTGNRFCKLNFKEYMEMKQQIPLDKWMSFHQYDLQINQFGKFRRRGPYTSIIDNNYILENFGIYAEEKLYSYALWLENVSRRIRRIRQRRAFLSASNCKSIKNESSVQPGYVCCGYDGPYYPVRNEWMFEKIGQLWVRLGFVTYILVKRLLYQQGYIVVNGEYWFNMLKWPRDPKYYSIDRKNNIVFFIRISEYKAYESKSSGLLKPICDSPLKYIYHYNGEYITVNFSDLDDNCEFGVAKVEALLLQESFDTLCGASVIYLTIEDNILPSYDKVQKIVDRAVNSSLVKLTDLGRRTKVLEILPQFWYVIAEEENLNMLKSKLEHPTTEADINLYGSLKQSLAGIESSDLTWQDPEASMVLSDNSDIVKNLGSRQKNIFLEPRENMKCALPDSVVAKCVNFVEVFNNTKNARFMKNILHNKKWKESETDLVKIMKRILGIISEIWSNPAFMTSTSRSKQSEGTYIADVIIPLLRTSLSDLPNGTICLSTAERQSLASKARRNLGINEERMGEKPDVMEQNEKIIELMYTKSSRIICSKSKKKDDNVKLWKETLDGASFVSALCRPAGNQFGIVGIQVAGTTMYLNILVNDLAGIPRYFHLDHAEIPLSPHQSRLKSLIRLLLTLRNVMIVNKSLLMQALGQATSHPPRNVNPSPTVSTPPYNK</sequence>
<proteinExistence type="predicted"/>
<organism evidence="2 3">
    <name type="scientific">Rhizophagus clarus</name>
    <dbReference type="NCBI Taxonomy" id="94130"/>
    <lineage>
        <taxon>Eukaryota</taxon>
        <taxon>Fungi</taxon>
        <taxon>Fungi incertae sedis</taxon>
        <taxon>Mucoromycota</taxon>
        <taxon>Glomeromycotina</taxon>
        <taxon>Glomeromycetes</taxon>
        <taxon>Glomerales</taxon>
        <taxon>Glomeraceae</taxon>
        <taxon>Rhizophagus</taxon>
    </lineage>
</organism>